<keyword evidence="2" id="KW-0507">mRNA processing</keyword>
<dbReference type="PANTHER" id="PTHR23003:SF62">
    <property type="entry name" value="SERINE_ARGININE (SR)-TYPE SHUTTLING MRNA BINDING PROTEIN NPL3"/>
    <property type="match status" value="1"/>
</dbReference>
<dbReference type="GO" id="GO:0005634">
    <property type="term" value="C:nucleus"/>
    <property type="evidence" value="ECO:0007669"/>
    <property type="project" value="UniProtKB-SubCell"/>
</dbReference>
<dbReference type="InterPro" id="IPR050374">
    <property type="entry name" value="RRT5_SRSF_SR"/>
</dbReference>
<evidence type="ECO:0000256" key="5">
    <source>
        <dbReference type="ARBA" id="ARBA00023242"/>
    </source>
</evidence>
<dbReference type="GO" id="GO:0006397">
    <property type="term" value="P:mRNA processing"/>
    <property type="evidence" value="ECO:0007669"/>
    <property type="project" value="UniProtKB-KW"/>
</dbReference>
<dbReference type="AlphaFoldDB" id="A0A7S4R7G9"/>
<feature type="compositionally biased region" description="Low complexity" evidence="7">
    <location>
        <begin position="1"/>
        <end position="23"/>
    </location>
</feature>
<comment type="subcellular location">
    <subcellularLocation>
        <location evidence="1">Nucleus</location>
    </subcellularLocation>
</comment>
<dbReference type="GO" id="GO:0003729">
    <property type="term" value="F:mRNA binding"/>
    <property type="evidence" value="ECO:0007669"/>
    <property type="project" value="TreeGrafter"/>
</dbReference>
<dbReference type="SMART" id="SM00360">
    <property type="entry name" value="RRM"/>
    <property type="match status" value="2"/>
</dbReference>
<dbReference type="InterPro" id="IPR012677">
    <property type="entry name" value="Nucleotide-bd_a/b_plait_sf"/>
</dbReference>
<evidence type="ECO:0000259" key="8">
    <source>
        <dbReference type="PROSITE" id="PS50102"/>
    </source>
</evidence>
<accession>A0A7S4R7G9</accession>
<protein>
    <recommendedName>
        <fullName evidence="8">RRM domain-containing protein</fullName>
    </recommendedName>
</protein>
<dbReference type="InterPro" id="IPR000504">
    <property type="entry name" value="RRM_dom"/>
</dbReference>
<keyword evidence="3" id="KW-0677">Repeat</keyword>
<proteinExistence type="predicted"/>
<dbReference type="SUPFAM" id="SSF54928">
    <property type="entry name" value="RNA-binding domain, RBD"/>
    <property type="match status" value="2"/>
</dbReference>
<dbReference type="Gene3D" id="3.30.70.330">
    <property type="match status" value="2"/>
</dbReference>
<evidence type="ECO:0000256" key="3">
    <source>
        <dbReference type="ARBA" id="ARBA00022737"/>
    </source>
</evidence>
<name>A0A7S4R7G9_9DINO</name>
<reference evidence="9" key="1">
    <citation type="submission" date="2021-01" db="EMBL/GenBank/DDBJ databases">
        <authorList>
            <person name="Corre E."/>
            <person name="Pelletier E."/>
            <person name="Niang G."/>
            <person name="Scheremetjew M."/>
            <person name="Finn R."/>
            <person name="Kale V."/>
            <person name="Holt S."/>
            <person name="Cochrane G."/>
            <person name="Meng A."/>
            <person name="Brown T."/>
            <person name="Cohen L."/>
        </authorList>
    </citation>
    <scope>NUCLEOTIDE SEQUENCE</scope>
    <source>
        <strain evidence="9">CCMP3105</strain>
    </source>
</reference>
<dbReference type="InterPro" id="IPR035979">
    <property type="entry name" value="RBD_domain_sf"/>
</dbReference>
<feature type="region of interest" description="Disordered" evidence="7">
    <location>
        <begin position="1"/>
        <end position="26"/>
    </location>
</feature>
<dbReference type="GO" id="GO:0005737">
    <property type="term" value="C:cytoplasm"/>
    <property type="evidence" value="ECO:0007669"/>
    <property type="project" value="TreeGrafter"/>
</dbReference>
<evidence type="ECO:0000256" key="2">
    <source>
        <dbReference type="ARBA" id="ARBA00022664"/>
    </source>
</evidence>
<evidence type="ECO:0000256" key="1">
    <source>
        <dbReference type="ARBA" id="ARBA00004123"/>
    </source>
</evidence>
<feature type="domain" description="RRM" evidence="8">
    <location>
        <begin position="200"/>
        <end position="272"/>
    </location>
</feature>
<dbReference type="CDD" id="cd00590">
    <property type="entry name" value="RRM_SF"/>
    <property type="match status" value="2"/>
</dbReference>
<organism evidence="9">
    <name type="scientific">Alexandrium monilatum</name>
    <dbReference type="NCBI Taxonomy" id="311494"/>
    <lineage>
        <taxon>Eukaryota</taxon>
        <taxon>Sar</taxon>
        <taxon>Alveolata</taxon>
        <taxon>Dinophyceae</taxon>
        <taxon>Gonyaulacales</taxon>
        <taxon>Pyrocystaceae</taxon>
        <taxon>Alexandrium</taxon>
    </lineage>
</organism>
<dbReference type="EMBL" id="HBNR01045043">
    <property type="protein sequence ID" value="CAE4605889.1"/>
    <property type="molecule type" value="Transcribed_RNA"/>
</dbReference>
<keyword evidence="5" id="KW-0539">Nucleus</keyword>
<evidence type="ECO:0000256" key="4">
    <source>
        <dbReference type="ARBA" id="ARBA00022884"/>
    </source>
</evidence>
<evidence type="ECO:0000256" key="7">
    <source>
        <dbReference type="SAM" id="MobiDB-lite"/>
    </source>
</evidence>
<evidence type="ECO:0000256" key="6">
    <source>
        <dbReference type="PROSITE-ProRule" id="PRU00176"/>
    </source>
</evidence>
<evidence type="ECO:0000313" key="9">
    <source>
        <dbReference type="EMBL" id="CAE4605889.1"/>
    </source>
</evidence>
<gene>
    <name evidence="9" type="ORF">AMON00008_LOCUS31348</name>
</gene>
<feature type="domain" description="RRM" evidence="8">
    <location>
        <begin position="277"/>
        <end position="348"/>
    </location>
</feature>
<dbReference type="PROSITE" id="PS50102">
    <property type="entry name" value="RRM"/>
    <property type="match status" value="2"/>
</dbReference>
<feature type="region of interest" description="Disordered" evidence="7">
    <location>
        <begin position="122"/>
        <end position="149"/>
    </location>
</feature>
<dbReference type="PANTHER" id="PTHR23003">
    <property type="entry name" value="RNA RECOGNITION MOTIF RRM DOMAIN CONTAINING PROTEIN"/>
    <property type="match status" value="1"/>
</dbReference>
<keyword evidence="4 6" id="KW-0694">RNA-binding</keyword>
<dbReference type="Pfam" id="PF00076">
    <property type="entry name" value="RRM_1"/>
    <property type="match status" value="2"/>
</dbReference>
<sequence length="398" mass="42297">MSPHLAGGSSSSSGSRHGAHASSVPLRRGLPLPPACPPSGAFAGGPAPCGWGCQCRGRSAAKALLSVAALTWLSAGGGQPPVAPSSVVSPGARGLGGARACGGTASSAAPAFAVARAKVPCRPRSAKGRRREPLVQRPQPPPGADASTPMVKRDLKVPLFYQVSFAEEQDARRAPEELDGSVLGGSTLRVVYNTRGWRKTFVNVQGVPRGISEEELRDHFALVGKPNKVVRFEDTLYGEVRFKKADDAWNARVTLDGSVLFNKVLRVELDCSTDFMNKVLVHGINPGVAWQELKDHFKQAGEITFAAIHGGPTARVLFQTRDAAVRAMKRRNRSKLRGTTNAIHVALPFEGTEDSAEVRVRGLPLGVTAEAIEKHFAECGSIASVRIEVEPLPPEFCE</sequence>